<evidence type="ECO:0000313" key="3">
    <source>
        <dbReference type="Proteomes" id="UP001186944"/>
    </source>
</evidence>
<accession>A0AA88XN51</accession>
<comment type="caution">
    <text evidence="2">The sequence shown here is derived from an EMBL/GenBank/DDBJ whole genome shotgun (WGS) entry which is preliminary data.</text>
</comment>
<organism evidence="2 3">
    <name type="scientific">Pinctada imbricata</name>
    <name type="common">Atlantic pearl-oyster</name>
    <name type="synonym">Pinctada martensii</name>
    <dbReference type="NCBI Taxonomy" id="66713"/>
    <lineage>
        <taxon>Eukaryota</taxon>
        <taxon>Metazoa</taxon>
        <taxon>Spiralia</taxon>
        <taxon>Lophotrochozoa</taxon>
        <taxon>Mollusca</taxon>
        <taxon>Bivalvia</taxon>
        <taxon>Autobranchia</taxon>
        <taxon>Pteriomorphia</taxon>
        <taxon>Pterioida</taxon>
        <taxon>Pterioidea</taxon>
        <taxon>Pteriidae</taxon>
        <taxon>Pinctada</taxon>
    </lineage>
</organism>
<dbReference type="Proteomes" id="UP001186944">
    <property type="component" value="Unassembled WGS sequence"/>
</dbReference>
<feature type="compositionally biased region" description="Polar residues" evidence="1">
    <location>
        <begin position="482"/>
        <end position="517"/>
    </location>
</feature>
<feature type="region of interest" description="Disordered" evidence="1">
    <location>
        <begin position="478"/>
        <end position="517"/>
    </location>
</feature>
<proteinExistence type="predicted"/>
<name>A0AA88XN51_PINIB</name>
<sequence>MSAFGDLIGMACFACIVVGQLIPGVLSTFSPSLLNVGAPLQHFPIHPPFVPHLPWMRPNMPIGPVQVPLPRLPLNRLLLQPGMASPVNRLPIIPTPLLHGYQRHLLPRVTQPVFLPTIQTGNMNGGPLMPFAPKLILHRPPLSPLSMMIKGGGVPPVLRAPQIPLLRPIQGGLYKFMPSSIIQRPLLHFLPRVLPRRGLLQPIAPIIRHRPLLPIQPRILPGGSLNAPFTFIQGQVLPSSPMILPGTPPLAPTVQIQNTLLSQSPRLLPGGDVPQLLPSAQINRIPLLHPLPAFGRGLPRFQPSNVPFITRQPVIPIPQVFPNLPRLPLPTGPQIPLIRRLPLPPFPLPGQSPQLIPNAPRPLPLQPILNGISPLPLPLNPVLRQGLPFIQRLPPPIHAGDTNSIMKLSSLPNCEHSASPQIQGALPPLATPPPLSISSAPGPIIRPLAGINMAGHNTNASPMPIRLHRLFISDIGSEKPSTETVSDSQDTKETGNVQETIENSESTNVPSLDQNQPIQEDVKPVQIEIPSFGQMSVPGSSPQLNGLEFLLQRKRNNRF</sequence>
<dbReference type="EMBL" id="VSWD01000011">
    <property type="protein sequence ID" value="KAK3088522.1"/>
    <property type="molecule type" value="Genomic_DNA"/>
</dbReference>
<dbReference type="AlphaFoldDB" id="A0AA88XN51"/>
<evidence type="ECO:0000313" key="2">
    <source>
        <dbReference type="EMBL" id="KAK3088522.1"/>
    </source>
</evidence>
<gene>
    <name evidence="2" type="ORF">FSP39_020138</name>
</gene>
<evidence type="ECO:0000256" key="1">
    <source>
        <dbReference type="SAM" id="MobiDB-lite"/>
    </source>
</evidence>
<keyword evidence="3" id="KW-1185">Reference proteome</keyword>
<protein>
    <submittedName>
        <fullName evidence="2">Uncharacterized protein</fullName>
    </submittedName>
</protein>
<reference evidence="2" key="1">
    <citation type="submission" date="2019-08" db="EMBL/GenBank/DDBJ databases">
        <title>The improved chromosome-level genome for the pearl oyster Pinctada fucata martensii using PacBio sequencing and Hi-C.</title>
        <authorList>
            <person name="Zheng Z."/>
        </authorList>
    </citation>
    <scope>NUCLEOTIDE SEQUENCE</scope>
    <source>
        <strain evidence="2">ZZ-2019</strain>
        <tissue evidence="2">Adductor muscle</tissue>
    </source>
</reference>